<keyword evidence="1" id="KW-0456">Lyase</keyword>
<evidence type="ECO:0000313" key="2">
    <source>
        <dbReference type="Proteomes" id="UP000585272"/>
    </source>
</evidence>
<dbReference type="EMBL" id="JACHNU010000001">
    <property type="protein sequence ID" value="MBB4661871.1"/>
    <property type="molecule type" value="Genomic_DNA"/>
</dbReference>
<accession>A0A840ICA7</accession>
<dbReference type="Gene3D" id="2.40.400.10">
    <property type="entry name" value="Acetoacetate decarboxylase-like"/>
    <property type="match status" value="1"/>
</dbReference>
<dbReference type="RefSeq" id="WP_183340402.1">
    <property type="nucleotide sequence ID" value="NZ_JACHNU010000001.1"/>
</dbReference>
<comment type="caution">
    <text evidence="1">The sequence shown here is derived from an EMBL/GenBank/DDBJ whole genome shotgun (WGS) entry which is preliminary data.</text>
</comment>
<dbReference type="InterPro" id="IPR023375">
    <property type="entry name" value="ADC_dom_sf"/>
</dbReference>
<evidence type="ECO:0000313" key="1">
    <source>
        <dbReference type="EMBL" id="MBB4661871.1"/>
    </source>
</evidence>
<reference evidence="1 2" key="1">
    <citation type="submission" date="2020-08" db="EMBL/GenBank/DDBJ databases">
        <title>Genomic Encyclopedia of Archaeal and Bacterial Type Strains, Phase II (KMG-II): from individual species to whole genera.</title>
        <authorList>
            <person name="Goeker M."/>
        </authorList>
    </citation>
    <scope>NUCLEOTIDE SEQUENCE [LARGE SCALE GENOMIC DNA]</scope>
    <source>
        <strain evidence="1 2">DSM 23288</strain>
    </source>
</reference>
<gene>
    <name evidence="1" type="ORF">BDZ31_001444</name>
</gene>
<dbReference type="InterPro" id="IPR010451">
    <property type="entry name" value="Acetoacetate_decarboxylase"/>
</dbReference>
<keyword evidence="2" id="KW-1185">Reference proteome</keyword>
<protein>
    <submittedName>
        <fullName evidence="1">Acetoacetate decarboxylase</fullName>
        <ecNumber evidence="1">4.1.1.4</ecNumber>
    </submittedName>
</protein>
<dbReference type="Pfam" id="PF06314">
    <property type="entry name" value="ADC"/>
    <property type="match status" value="1"/>
</dbReference>
<proteinExistence type="predicted"/>
<name>A0A840ICA7_9ACTN</name>
<dbReference type="Proteomes" id="UP000585272">
    <property type="component" value="Unassembled WGS sequence"/>
</dbReference>
<dbReference type="AlphaFoldDB" id="A0A840ICA7"/>
<dbReference type="SUPFAM" id="SSF160104">
    <property type="entry name" value="Acetoacetate decarboxylase-like"/>
    <property type="match status" value="1"/>
</dbReference>
<dbReference type="EC" id="4.1.1.4" evidence="1"/>
<dbReference type="GO" id="GO:0047602">
    <property type="term" value="F:acetoacetate decarboxylase activity"/>
    <property type="evidence" value="ECO:0007669"/>
    <property type="project" value="UniProtKB-EC"/>
</dbReference>
<organism evidence="1 2">
    <name type="scientific">Conexibacter arvalis</name>
    <dbReference type="NCBI Taxonomy" id="912552"/>
    <lineage>
        <taxon>Bacteria</taxon>
        <taxon>Bacillati</taxon>
        <taxon>Actinomycetota</taxon>
        <taxon>Thermoleophilia</taxon>
        <taxon>Solirubrobacterales</taxon>
        <taxon>Conexibacteraceae</taxon>
        <taxon>Conexibacter</taxon>
    </lineage>
</organism>
<sequence length="273" mass="29498">MSLNGYSLPRSPLGEANLVPAPPWHYVGDFLVIDYWADPEAVAAVLPPGLEPLPDDPGACAALFVDWQSCSDGGEELTDPSRSQYKEFFVVVNALLDGEQVTTCPYIWVDQDFALARGWVQGFPKKLGDIWITRAFDLNVTAAPGLAAGSRIGGTCSARGRRLAEGCVTLTGPSDGGPVHNDAPLVNVRYFPRLAAGRHESPAVHELVRAKSYDRSISQVWEGDAELELFAAPGEEHAALAPTRVGKGYRFTFAYTIDDLESVRSYAAEEVSS</sequence>